<name>A0A174ZB19_9FIRM</name>
<dbReference type="GO" id="GO:0003998">
    <property type="term" value="F:acylphosphatase activity"/>
    <property type="evidence" value="ECO:0007669"/>
    <property type="project" value="UniProtKB-EC"/>
</dbReference>
<comment type="catalytic activity">
    <reaction evidence="4 5">
        <text>an acyl phosphate + H2O = a carboxylate + phosphate + H(+)</text>
        <dbReference type="Rhea" id="RHEA:14965"/>
        <dbReference type="ChEBI" id="CHEBI:15377"/>
        <dbReference type="ChEBI" id="CHEBI:15378"/>
        <dbReference type="ChEBI" id="CHEBI:29067"/>
        <dbReference type="ChEBI" id="CHEBI:43474"/>
        <dbReference type="ChEBI" id="CHEBI:59918"/>
        <dbReference type="EC" id="3.6.1.7"/>
    </reaction>
</comment>
<dbReference type="PANTHER" id="PTHR47268">
    <property type="entry name" value="ACYLPHOSPHATASE"/>
    <property type="match status" value="1"/>
</dbReference>
<dbReference type="AlphaFoldDB" id="A0A174ZB19"/>
<dbReference type="Pfam" id="PF00708">
    <property type="entry name" value="Acylphosphatase"/>
    <property type="match status" value="1"/>
</dbReference>
<reference evidence="8 9" key="1">
    <citation type="submission" date="2015-09" db="EMBL/GenBank/DDBJ databases">
        <authorList>
            <consortium name="Pathogen Informatics"/>
        </authorList>
    </citation>
    <scope>NUCLEOTIDE SEQUENCE [LARGE SCALE GENOMIC DNA]</scope>
    <source>
        <strain evidence="8 9">2789STDY5834928</strain>
    </source>
</reference>
<dbReference type="InterPro" id="IPR001792">
    <property type="entry name" value="Acylphosphatase-like_dom"/>
</dbReference>
<dbReference type="InterPro" id="IPR020456">
    <property type="entry name" value="Acylphosphatase"/>
</dbReference>
<evidence type="ECO:0000256" key="1">
    <source>
        <dbReference type="ARBA" id="ARBA00005614"/>
    </source>
</evidence>
<evidence type="ECO:0000313" key="8">
    <source>
        <dbReference type="EMBL" id="CUQ84523.1"/>
    </source>
</evidence>
<evidence type="ECO:0000256" key="4">
    <source>
        <dbReference type="ARBA" id="ARBA00047645"/>
    </source>
</evidence>
<evidence type="ECO:0000256" key="6">
    <source>
        <dbReference type="RuleBase" id="RU004168"/>
    </source>
</evidence>
<feature type="active site" evidence="5">
    <location>
        <position position="40"/>
    </location>
</feature>
<protein>
    <recommendedName>
        <fullName evidence="3 5">acylphosphatase</fullName>
        <ecNumber evidence="2 5">3.6.1.7</ecNumber>
    </recommendedName>
</protein>
<evidence type="ECO:0000256" key="3">
    <source>
        <dbReference type="ARBA" id="ARBA00015991"/>
    </source>
</evidence>
<dbReference type="PROSITE" id="PS51160">
    <property type="entry name" value="ACYLPHOSPHATASE_3"/>
    <property type="match status" value="1"/>
</dbReference>
<organism evidence="8 9">
    <name type="scientific">[Eubacterium] siraeum</name>
    <dbReference type="NCBI Taxonomy" id="39492"/>
    <lineage>
        <taxon>Bacteria</taxon>
        <taxon>Bacillati</taxon>
        <taxon>Bacillota</taxon>
        <taxon>Clostridia</taxon>
        <taxon>Eubacteriales</taxon>
        <taxon>Oscillospiraceae</taxon>
        <taxon>Oscillospiraceae incertae sedis</taxon>
    </lineage>
</organism>
<proteinExistence type="inferred from homology"/>
<evidence type="ECO:0000256" key="5">
    <source>
        <dbReference type="PROSITE-ProRule" id="PRU00520"/>
    </source>
</evidence>
<feature type="active site" evidence="5">
    <location>
        <position position="22"/>
    </location>
</feature>
<dbReference type="PROSITE" id="PS00151">
    <property type="entry name" value="ACYLPHOSPHATASE_2"/>
    <property type="match status" value="1"/>
</dbReference>
<keyword evidence="5 8" id="KW-0378">Hydrolase</keyword>
<comment type="similarity">
    <text evidence="1 6">Belongs to the acylphosphatase family.</text>
</comment>
<dbReference type="STRING" id="39492.ERS852540_00910"/>
<dbReference type="SUPFAM" id="SSF54975">
    <property type="entry name" value="Acylphosphatase/BLUF domain-like"/>
    <property type="match status" value="1"/>
</dbReference>
<dbReference type="PANTHER" id="PTHR47268:SF4">
    <property type="entry name" value="ACYLPHOSPHATASE"/>
    <property type="match status" value="1"/>
</dbReference>
<feature type="domain" description="Acylphosphatase-like" evidence="7">
    <location>
        <begin position="7"/>
        <end position="93"/>
    </location>
</feature>
<dbReference type="OrthoDB" id="9808093at2"/>
<dbReference type="Proteomes" id="UP000095662">
    <property type="component" value="Unassembled WGS sequence"/>
</dbReference>
<evidence type="ECO:0000313" key="9">
    <source>
        <dbReference type="Proteomes" id="UP000095662"/>
    </source>
</evidence>
<accession>A0A174ZB19</accession>
<evidence type="ECO:0000256" key="2">
    <source>
        <dbReference type="ARBA" id="ARBA00012150"/>
    </source>
</evidence>
<sequence length="95" mass="11140">MNTKIIRKHFFFKGRVQGVGFRYRAQNAASLYSVTGWVKNLYDGSVEMEAQGTEEDIDKVVQTLQDSRYIVINDMYVADRQPDPHETLFRIKDEY</sequence>
<dbReference type="EMBL" id="CZBY01000005">
    <property type="protein sequence ID" value="CUQ84523.1"/>
    <property type="molecule type" value="Genomic_DNA"/>
</dbReference>
<dbReference type="Gene3D" id="3.30.70.100">
    <property type="match status" value="1"/>
</dbReference>
<dbReference type="EC" id="3.6.1.7" evidence="2 5"/>
<dbReference type="InterPro" id="IPR017968">
    <property type="entry name" value="Acylphosphatase_CS"/>
</dbReference>
<dbReference type="InterPro" id="IPR036046">
    <property type="entry name" value="Acylphosphatase-like_dom_sf"/>
</dbReference>
<evidence type="ECO:0000259" key="7">
    <source>
        <dbReference type="PROSITE" id="PS51160"/>
    </source>
</evidence>
<gene>
    <name evidence="8" type="primary">yccX</name>
    <name evidence="8" type="ORF">ERS852540_00910</name>
</gene>